<dbReference type="InterPro" id="IPR000477">
    <property type="entry name" value="RT_dom"/>
</dbReference>
<dbReference type="GO" id="GO:0042162">
    <property type="term" value="F:telomeric DNA binding"/>
    <property type="evidence" value="ECO:0007669"/>
    <property type="project" value="TreeGrafter"/>
</dbReference>
<keyword evidence="7 13" id="KW-0479">Metal-binding</keyword>
<evidence type="ECO:0000256" key="6">
    <source>
        <dbReference type="ARBA" id="ARBA00022695"/>
    </source>
</evidence>
<dbReference type="InterPro" id="IPR043502">
    <property type="entry name" value="DNA/RNA_pol_sf"/>
</dbReference>
<comment type="caution">
    <text evidence="16">The sequence shown here is derived from an EMBL/GenBank/DDBJ whole genome shotgun (WGS) entry which is preliminary data.</text>
</comment>
<dbReference type="AlphaFoldDB" id="A0A1Q2YJ99"/>
<dbReference type="PANTHER" id="PTHR12066">
    <property type="entry name" value="TELOMERASE REVERSE TRANSCRIPTASE"/>
    <property type="match status" value="1"/>
</dbReference>
<proteinExistence type="inferred from homology"/>
<evidence type="ECO:0000256" key="12">
    <source>
        <dbReference type="ARBA" id="ARBA00048173"/>
    </source>
</evidence>
<dbReference type="GO" id="GO:0000781">
    <property type="term" value="C:chromosome, telomeric region"/>
    <property type="evidence" value="ECO:0007669"/>
    <property type="project" value="UniProtKB-SubCell"/>
</dbReference>
<evidence type="ECO:0000256" key="9">
    <source>
        <dbReference type="ARBA" id="ARBA00022895"/>
    </source>
</evidence>
<sequence length="615" mass="72183">MKEYPYIVDQICVNNNSDEKDNLSLSTEKSKVIEVIMTIIYKIIPVELFGTSKNRGLIMRSIPRLINTTVIAKISMEDVIRSVKLNQISWIKPRAQRTLSKPEFIRAKKLFCSFISWLFQVFICKITAAFFYVTQASQKNRLLFFRHHIWNRMTKKYLSKYVTNHLINLKDTQNSFSNYSDNKDFIGNLSLQPKKSGFRLIVKPFKGSWDKKVEYLTYQKRILRPVMQILQKVRIHNSCSSVTEIIDRIYSYKSQLLASYDGKIPTIYCYKFDAQNAYDSVPHDIVLRVLSERLNAFTNKDMIYLQSFNEISKSGLVRRRRNVVVDCLTDLSVLRNIDQHENEPYIINSKRIIDNHETFQFTKSEILSLADRQYKNTCFHTDSRSYYRKIGFYQGFPMSALLFNIVYDSLVADFYAGLGSHEETTIVRLMDDFLVLSTKKHHINKLKKVTSRCMKTYNLSINRLKTEFSTSEVSFAGLHICIKKLVCHKLLEDYNNSPIQTSTFQKLYKILIKFVQLRTKIASLFDLSIDKSERAGCKKNVLSLLKSILFKFCNSYRLLKTKSDFKISNFYHFLTKIFSFLTTKLPLNDIGVNLDRFWLYTLRILKHKRIIQNSV</sequence>
<keyword evidence="9 13" id="KW-0779">Telomere</keyword>
<dbReference type="PANTHER" id="PTHR12066:SF0">
    <property type="entry name" value="TELOMERASE REVERSE TRANSCRIPTASE"/>
    <property type="match status" value="1"/>
</dbReference>
<evidence type="ECO:0000256" key="10">
    <source>
        <dbReference type="ARBA" id="ARBA00022918"/>
    </source>
</evidence>
<evidence type="ECO:0000313" key="16">
    <source>
        <dbReference type="EMBL" id="GAV29619.1"/>
    </source>
</evidence>
<evidence type="ECO:0000256" key="11">
    <source>
        <dbReference type="ARBA" id="ARBA00023242"/>
    </source>
</evidence>
<comment type="similarity">
    <text evidence="1 13">Belongs to the reverse transcriptase family. Telomerase subfamily.</text>
</comment>
<keyword evidence="17" id="KW-1185">Reference proteome</keyword>
<dbReference type="InterPro" id="IPR021891">
    <property type="entry name" value="Telomerase_RBD"/>
</dbReference>
<keyword evidence="8 13" id="KW-0460">Magnesium</keyword>
<organism evidence="16 17">
    <name type="scientific">Pichia membranifaciens</name>
    <dbReference type="NCBI Taxonomy" id="4926"/>
    <lineage>
        <taxon>Eukaryota</taxon>
        <taxon>Fungi</taxon>
        <taxon>Dikarya</taxon>
        <taxon>Ascomycota</taxon>
        <taxon>Saccharomycotina</taxon>
        <taxon>Pichiomycetes</taxon>
        <taxon>Pichiales</taxon>
        <taxon>Pichiaceae</taxon>
        <taxon>Pichia</taxon>
    </lineage>
</organism>
<reference evidence="16 17" key="1">
    <citation type="submission" date="2016-08" db="EMBL/GenBank/DDBJ databases">
        <title>Whole genome shotgun sequence of Pichia membranifaciens KS47-1.</title>
        <authorList>
            <person name="Konishi M."/>
            <person name="Ishida M."/>
            <person name="Arakawa T."/>
            <person name="Kato Y."/>
            <person name="Horiuchi J."/>
        </authorList>
    </citation>
    <scope>NUCLEOTIDE SEQUENCE [LARGE SCALE GENOMIC DNA]</scope>
    <source>
        <strain evidence="16 17">KS47-1</strain>
    </source>
</reference>
<comment type="subcellular location">
    <subcellularLocation>
        <location evidence="13">Nucleus</location>
    </subcellularLocation>
    <subcellularLocation>
        <location evidence="13">Chromosome</location>
        <location evidence="13">Telomere</location>
    </subcellularLocation>
</comment>
<name>A0A1Q2YJ99_9ASCO</name>
<dbReference type="EC" id="2.7.7.49" evidence="2 13"/>
<dbReference type="InterPro" id="IPR043128">
    <property type="entry name" value="Rev_trsase/Diguanyl_cyclase"/>
</dbReference>
<evidence type="ECO:0000256" key="13">
    <source>
        <dbReference type="RuleBase" id="RU365061"/>
    </source>
</evidence>
<dbReference type="PROSITE" id="PS50878">
    <property type="entry name" value="RT_POL"/>
    <property type="match status" value="1"/>
</dbReference>
<evidence type="ECO:0000256" key="3">
    <source>
        <dbReference type="ARBA" id="ARBA00016182"/>
    </source>
</evidence>
<evidence type="ECO:0000256" key="1">
    <source>
        <dbReference type="ARBA" id="ARBA00008001"/>
    </source>
</evidence>
<evidence type="ECO:0000259" key="15">
    <source>
        <dbReference type="PROSITE" id="PS50878"/>
    </source>
</evidence>
<dbReference type="EMBL" id="BDGI01000128">
    <property type="protein sequence ID" value="GAV29619.1"/>
    <property type="molecule type" value="Genomic_DNA"/>
</dbReference>
<comment type="function">
    <text evidence="13">Telomerase is a ribonucleoprotein enzyme essential for the replication of chromosome termini in most eukaryotes. It elongates telomeres. It is a reverse transcriptase that adds simple sequence repeats to chromosome ends by copying a template sequence within the RNA component of the enzyme.</text>
</comment>
<keyword evidence="6 13" id="KW-0548">Nucleotidyltransferase</keyword>
<dbReference type="InterPro" id="IPR003545">
    <property type="entry name" value="Telomerase_RT"/>
</dbReference>
<dbReference type="Pfam" id="PF12009">
    <property type="entry name" value="Telomerase_RBD"/>
    <property type="match status" value="1"/>
</dbReference>
<dbReference type="GO" id="GO:0007004">
    <property type="term" value="P:telomere maintenance via telomerase"/>
    <property type="evidence" value="ECO:0007669"/>
    <property type="project" value="TreeGrafter"/>
</dbReference>
<dbReference type="Pfam" id="PF00078">
    <property type="entry name" value="RVT_1"/>
    <property type="match status" value="1"/>
</dbReference>
<gene>
    <name evidence="16" type="ORF">PMKS-003120</name>
</gene>
<evidence type="ECO:0000256" key="4">
    <source>
        <dbReference type="ARBA" id="ARBA00022454"/>
    </source>
</evidence>
<dbReference type="OrthoDB" id="289721at2759"/>
<protein>
    <recommendedName>
        <fullName evidence="3 13">Telomerase reverse transcriptase</fullName>
        <ecNumber evidence="2 13">2.7.7.49</ecNumber>
    </recommendedName>
    <alternativeName>
        <fullName evidence="13">Telomerase catalytic subunit</fullName>
    </alternativeName>
</protein>
<keyword evidence="5 13" id="KW-0808">Transferase</keyword>
<evidence type="ECO:0000313" key="17">
    <source>
        <dbReference type="Proteomes" id="UP000186136"/>
    </source>
</evidence>
<feature type="transmembrane region" description="Helical" evidence="14">
    <location>
        <begin position="110"/>
        <end position="133"/>
    </location>
</feature>
<evidence type="ECO:0000256" key="7">
    <source>
        <dbReference type="ARBA" id="ARBA00022723"/>
    </source>
</evidence>
<keyword evidence="11 13" id="KW-0539">Nucleus</keyword>
<dbReference type="PRINTS" id="PR01365">
    <property type="entry name" value="TELOMERASERT"/>
</dbReference>
<comment type="catalytic activity">
    <reaction evidence="12 13">
        <text>DNA(n) + a 2'-deoxyribonucleoside 5'-triphosphate = DNA(n+1) + diphosphate</text>
        <dbReference type="Rhea" id="RHEA:22508"/>
        <dbReference type="Rhea" id="RHEA-COMP:17339"/>
        <dbReference type="Rhea" id="RHEA-COMP:17340"/>
        <dbReference type="ChEBI" id="CHEBI:33019"/>
        <dbReference type="ChEBI" id="CHEBI:61560"/>
        <dbReference type="ChEBI" id="CHEBI:173112"/>
        <dbReference type="EC" id="2.7.7.49"/>
    </reaction>
</comment>
<accession>A0A1Q2YJ99</accession>
<keyword evidence="14" id="KW-1133">Transmembrane helix</keyword>
<dbReference type="GO" id="GO:0046872">
    <property type="term" value="F:metal ion binding"/>
    <property type="evidence" value="ECO:0007669"/>
    <property type="project" value="UniProtKB-KW"/>
</dbReference>
<keyword evidence="10 13" id="KW-0695">RNA-directed DNA polymerase</keyword>
<evidence type="ECO:0000256" key="5">
    <source>
        <dbReference type="ARBA" id="ARBA00022679"/>
    </source>
</evidence>
<keyword evidence="4 13" id="KW-0158">Chromosome</keyword>
<dbReference type="GO" id="GO:0000333">
    <property type="term" value="C:telomerase catalytic core complex"/>
    <property type="evidence" value="ECO:0007669"/>
    <property type="project" value="TreeGrafter"/>
</dbReference>
<dbReference type="GO" id="GO:0070034">
    <property type="term" value="F:telomerase RNA binding"/>
    <property type="evidence" value="ECO:0007669"/>
    <property type="project" value="TreeGrafter"/>
</dbReference>
<dbReference type="Proteomes" id="UP000186136">
    <property type="component" value="Unassembled WGS sequence"/>
</dbReference>
<evidence type="ECO:0000256" key="14">
    <source>
        <dbReference type="SAM" id="Phobius"/>
    </source>
</evidence>
<keyword evidence="14" id="KW-0812">Transmembrane</keyword>
<evidence type="ECO:0000256" key="8">
    <source>
        <dbReference type="ARBA" id="ARBA00022842"/>
    </source>
</evidence>
<evidence type="ECO:0000256" key="2">
    <source>
        <dbReference type="ARBA" id="ARBA00012493"/>
    </source>
</evidence>
<dbReference type="SUPFAM" id="SSF56672">
    <property type="entry name" value="DNA/RNA polymerases"/>
    <property type="match status" value="1"/>
</dbReference>
<keyword evidence="14" id="KW-0472">Membrane</keyword>
<dbReference type="Gene3D" id="3.30.70.270">
    <property type="match status" value="1"/>
</dbReference>
<dbReference type="GO" id="GO:0003720">
    <property type="term" value="F:telomerase activity"/>
    <property type="evidence" value="ECO:0007669"/>
    <property type="project" value="InterPro"/>
</dbReference>
<feature type="domain" description="Reverse transcriptase" evidence="15">
    <location>
        <begin position="182"/>
        <end position="480"/>
    </location>
</feature>
<dbReference type="SMART" id="SM00975">
    <property type="entry name" value="Telomerase_RBD"/>
    <property type="match status" value="1"/>
</dbReference>
<dbReference type="Gene3D" id="1.10.132.70">
    <property type="match status" value="1"/>
</dbReference>